<proteinExistence type="inferred from homology"/>
<name>A0A7R7VJV4_ASPCH</name>
<organism evidence="4 5">
    <name type="scientific">Aspergillus chevalieri</name>
    <name type="common">Eurotium chevalieri</name>
    <dbReference type="NCBI Taxonomy" id="182096"/>
    <lineage>
        <taxon>Eukaryota</taxon>
        <taxon>Fungi</taxon>
        <taxon>Dikarya</taxon>
        <taxon>Ascomycota</taxon>
        <taxon>Pezizomycotina</taxon>
        <taxon>Eurotiomycetes</taxon>
        <taxon>Eurotiomycetidae</taxon>
        <taxon>Eurotiales</taxon>
        <taxon>Aspergillaceae</taxon>
        <taxon>Aspergillus</taxon>
        <taxon>Aspergillus subgen. Aspergillus</taxon>
    </lineage>
</organism>
<evidence type="ECO:0000256" key="1">
    <source>
        <dbReference type="ARBA" id="ARBA00000971"/>
    </source>
</evidence>
<dbReference type="GO" id="GO:0003755">
    <property type="term" value="F:peptidyl-prolyl cis-trans isomerase activity"/>
    <property type="evidence" value="ECO:0007669"/>
    <property type="project" value="UniProtKB-UniRule"/>
</dbReference>
<evidence type="ECO:0000313" key="5">
    <source>
        <dbReference type="Proteomes" id="UP000637239"/>
    </source>
</evidence>
<dbReference type="Pfam" id="PF00160">
    <property type="entry name" value="Pro_isomerase"/>
    <property type="match status" value="1"/>
</dbReference>
<dbReference type="PRINTS" id="PR00153">
    <property type="entry name" value="CSAPPISMRASE"/>
</dbReference>
<evidence type="ECO:0000259" key="3">
    <source>
        <dbReference type="PROSITE" id="PS50072"/>
    </source>
</evidence>
<keyword evidence="2" id="KW-0697">Rotamase</keyword>
<dbReference type="EMBL" id="AP024418">
    <property type="protein sequence ID" value="BCR86026.1"/>
    <property type="molecule type" value="Genomic_DNA"/>
</dbReference>
<reference evidence="4" key="2">
    <citation type="submission" date="2021-02" db="EMBL/GenBank/DDBJ databases">
        <title>Aspergillus chevalieri M1 genome sequence.</title>
        <authorList>
            <person name="Kadooka C."/>
            <person name="Mori K."/>
            <person name="Futagami T."/>
        </authorList>
    </citation>
    <scope>NUCLEOTIDE SEQUENCE</scope>
    <source>
        <strain evidence="4">M1</strain>
    </source>
</reference>
<evidence type="ECO:0000256" key="2">
    <source>
        <dbReference type="RuleBase" id="RU363019"/>
    </source>
</evidence>
<keyword evidence="2" id="KW-0413">Isomerase</keyword>
<comment type="similarity">
    <text evidence="2">Belongs to the cyclophilin-type PPIase family.</text>
</comment>
<feature type="domain" description="PPIase cyclophilin-type" evidence="3">
    <location>
        <begin position="1"/>
        <end position="67"/>
    </location>
</feature>
<protein>
    <recommendedName>
        <fullName evidence="2">Peptidyl-prolyl cis-trans isomerase</fullName>
        <shortName evidence="2">PPIase</shortName>
        <ecNumber evidence="2">5.2.1.8</ecNumber>
    </recommendedName>
</protein>
<comment type="function">
    <text evidence="2">PPIases accelerate the folding of proteins. It catalyzes the cis-trans isomerization of proline imidic peptide bonds in oligopeptides.</text>
</comment>
<gene>
    <name evidence="4" type="ORF">ACHE_30013S</name>
</gene>
<dbReference type="Proteomes" id="UP000637239">
    <property type="component" value="Chromosome 3"/>
</dbReference>
<accession>A0A7R7VJV4</accession>
<dbReference type="KEGG" id="ache:ACHE_30013S"/>
<dbReference type="PROSITE" id="PS50072">
    <property type="entry name" value="CSA_PPIASE_2"/>
    <property type="match status" value="1"/>
</dbReference>
<dbReference type="GeneID" id="66980385"/>
<dbReference type="InterPro" id="IPR029000">
    <property type="entry name" value="Cyclophilin-like_dom_sf"/>
</dbReference>
<dbReference type="SUPFAM" id="SSF50891">
    <property type="entry name" value="Cyclophilin-like"/>
    <property type="match status" value="1"/>
</dbReference>
<keyword evidence="5" id="KW-1185">Reference proteome</keyword>
<evidence type="ECO:0000313" key="4">
    <source>
        <dbReference type="EMBL" id="BCR86026.1"/>
    </source>
</evidence>
<dbReference type="EC" id="5.2.1.8" evidence="2"/>
<dbReference type="AlphaFoldDB" id="A0A7R7VJV4"/>
<reference evidence="4" key="1">
    <citation type="submission" date="2021-01" db="EMBL/GenBank/DDBJ databases">
        <authorList>
            <consortium name="Aspergillus chevalieri M1 genome sequencing consortium"/>
            <person name="Kazuki M."/>
            <person name="Futagami T."/>
        </authorList>
    </citation>
    <scope>NUCLEOTIDE SEQUENCE</scope>
    <source>
        <strain evidence="4">M1</strain>
    </source>
</reference>
<dbReference type="RefSeq" id="XP_043134548.1">
    <property type="nucleotide sequence ID" value="XM_043276583.1"/>
</dbReference>
<sequence>MLGFSFKASNGSQFFIATVDALWLDGNHVVFGEVASKDSFMVVKEIKRLGSDSGDVRALIMIIEAGEG</sequence>
<dbReference type="Gene3D" id="2.40.100.10">
    <property type="entry name" value="Cyclophilin-like"/>
    <property type="match status" value="1"/>
</dbReference>
<comment type="catalytic activity">
    <reaction evidence="1 2">
        <text>[protein]-peptidylproline (omega=180) = [protein]-peptidylproline (omega=0)</text>
        <dbReference type="Rhea" id="RHEA:16237"/>
        <dbReference type="Rhea" id="RHEA-COMP:10747"/>
        <dbReference type="Rhea" id="RHEA-COMP:10748"/>
        <dbReference type="ChEBI" id="CHEBI:83833"/>
        <dbReference type="ChEBI" id="CHEBI:83834"/>
        <dbReference type="EC" id="5.2.1.8"/>
    </reaction>
</comment>
<dbReference type="InterPro" id="IPR002130">
    <property type="entry name" value="Cyclophilin-type_PPIase_dom"/>
</dbReference>